<dbReference type="InterPro" id="IPR029064">
    <property type="entry name" value="Ribosomal_eL30-like_sf"/>
</dbReference>
<keyword evidence="3" id="KW-1185">Reference proteome</keyword>
<dbReference type="Pfam" id="PF03465">
    <property type="entry name" value="eRF1_3"/>
    <property type="match status" value="1"/>
</dbReference>
<evidence type="ECO:0000259" key="1">
    <source>
        <dbReference type="Pfam" id="PF03465"/>
    </source>
</evidence>
<dbReference type="Proteomes" id="UP001057375">
    <property type="component" value="Unassembled WGS sequence"/>
</dbReference>
<evidence type="ECO:0000313" key="2">
    <source>
        <dbReference type="EMBL" id="GKT35638.1"/>
    </source>
</evidence>
<comment type="caution">
    <text evidence="2">The sequence shown here is derived from an EMBL/GenBank/DDBJ whole genome shotgun (WGS) entry which is preliminary data.</text>
</comment>
<reference evidence="2" key="1">
    <citation type="submission" date="2022-03" db="EMBL/GenBank/DDBJ databases">
        <title>Draft genome sequence of Aduncisulcus paluster, a free-living microaerophilic Fornicata.</title>
        <authorList>
            <person name="Yuyama I."/>
            <person name="Kume K."/>
            <person name="Tamura T."/>
            <person name="Inagaki Y."/>
            <person name="Hashimoto T."/>
        </authorList>
    </citation>
    <scope>NUCLEOTIDE SEQUENCE</scope>
    <source>
        <strain evidence="2">NY0171</strain>
    </source>
</reference>
<dbReference type="InterPro" id="IPR004403">
    <property type="entry name" value="Peptide_chain-rel_eRF1/aRF1"/>
</dbReference>
<proteinExistence type="predicted"/>
<dbReference type="Gene3D" id="3.30.1330.30">
    <property type="match status" value="1"/>
</dbReference>
<evidence type="ECO:0000313" key="3">
    <source>
        <dbReference type="Proteomes" id="UP001057375"/>
    </source>
</evidence>
<dbReference type="EMBL" id="BQXS01011033">
    <property type="protein sequence ID" value="GKT35638.1"/>
    <property type="molecule type" value="Genomic_DNA"/>
</dbReference>
<accession>A0ABQ5KVF4</accession>
<feature type="domain" description="eRF1" evidence="1">
    <location>
        <begin position="46"/>
        <end position="84"/>
    </location>
</feature>
<sequence>MSVKLQENAVHHFIGPDSQCNVKGSCIVNQAIQLSEDVLKDVKSTQEKKLIASFFEEIATDSGKYCFGVDDTMRCLDLSYVEILNLKNPLYSKTLGSDDIN</sequence>
<organism evidence="2 3">
    <name type="scientific">Aduncisulcus paluster</name>
    <dbReference type="NCBI Taxonomy" id="2918883"/>
    <lineage>
        <taxon>Eukaryota</taxon>
        <taxon>Metamonada</taxon>
        <taxon>Carpediemonas-like organisms</taxon>
        <taxon>Aduncisulcus</taxon>
    </lineage>
</organism>
<dbReference type="SUPFAM" id="SSF55315">
    <property type="entry name" value="L30e-like"/>
    <property type="match status" value="1"/>
</dbReference>
<name>A0ABQ5KVF4_9EUKA</name>
<dbReference type="InterPro" id="IPR005142">
    <property type="entry name" value="eRF1_3"/>
</dbReference>
<protein>
    <submittedName>
        <fullName evidence="2">Peptide chain release factor eRF1/aRF1 like protein</fullName>
    </submittedName>
</protein>
<dbReference type="PANTHER" id="PTHR10113">
    <property type="entry name" value="PEPTIDE CHAIN RELEASE FACTOR SUBUNIT 1"/>
    <property type="match status" value="1"/>
</dbReference>
<gene>
    <name evidence="2" type="ORF">ADUPG1_008755</name>
</gene>